<dbReference type="EMBL" id="JAERMS010000002">
    <property type="protein sequence ID" value="MBO1362460.1"/>
    <property type="molecule type" value="Genomic_DNA"/>
</dbReference>
<dbReference type="SUPFAM" id="SSF53187">
    <property type="entry name" value="Zn-dependent exopeptidases"/>
    <property type="match status" value="1"/>
</dbReference>
<evidence type="ECO:0000259" key="1">
    <source>
        <dbReference type="PROSITE" id="PS50853"/>
    </source>
</evidence>
<sequence>MRKLGLLICVFLFPISRGTAQSTDAKYNIDNKNKIINIYLGNNYINHHDIIYKDVRKIYKHWQKVLGPTHSGFQFKIYCAGAPIEHFITNYHLPTDSIPPGWNGIEYNGTPWVRNINRPFEITNGLQNRHLSIWASHGRYFDQAKGFWKFQRPLLFETTEDLFTQTIVIPYLIPMLERSGANVFSPRERDWQDEEYIIDNDNSPDTPSIITRGIYTETNLGGKWENTNQKGFAFHPNYYVDGENPFAQGTAKYTEAHNGRHFSTITYQPHFQSTGNYAVYVSYQTLRNSVTDAEYTVTHQGQKTRFLVNQRMGGGTWVYLGTFTFDAGCSHLNNVVLTNRSKEKGIVSADAVRFGGGMGNIQRYGAISGLPRAIEGARYYAQWAGAPYKVYSSKNGLDDYGDDINARPLMTNWLSGGSCYNPNSEGLKIPIELALAVHSDAGISSEPNGLIGSLAVCTTDFNDGVLSSGISRRLSYDFAKRLLDGLDRDIPTICGKWNRRYLWDRNYAETRSPEIPSAILETMSHQNFEDMILGEDPNFRFTMARSIYKSILRFINDSHARPSIVQPLAPNSFKVEVNGNMAHLSWKPGIDALEPTAVPTSYNIYISEGTSGVDNGTNVAIPNFSMKLEAGKLYNFKVTAVNRGGESFATPILSAVYHPHSKGKILIIDGFTRLSAPSVIKDSSNKRFDMNDDPGVTYGMTAQWYNGKFIMGNQYNDVPIHADAMLANKDYSIASCTMEVLKDNSVELDQYDLIDIMLGLERNMPYALKYYKTFPPFLQEKLLTFAKDSKSLLISGAFIGTDMTTEQDKAFLQQLLKIKFEGRNQNIQDPMIHGLQTDFDIYRQPNKDHYAATSVDILAPDSTFTTEMSRPQCIMMYNDSTSAAVGYRGPDYNTIVMGFPFETITSRHVRRSMMQGLLKFALAPKDLYNRKNN</sequence>
<dbReference type="Pfam" id="PF25275">
    <property type="entry name" value="Golvesin_C"/>
    <property type="match status" value="1"/>
</dbReference>
<dbReference type="Gene3D" id="2.60.40.10">
    <property type="entry name" value="Immunoglobulins"/>
    <property type="match status" value="1"/>
</dbReference>
<dbReference type="GO" id="GO:0016829">
    <property type="term" value="F:lyase activity"/>
    <property type="evidence" value="ECO:0007669"/>
    <property type="project" value="UniProtKB-KW"/>
</dbReference>
<organism evidence="2 3">
    <name type="scientific">Prevotella illustrans</name>
    <dbReference type="NCBI Taxonomy" id="2800387"/>
    <lineage>
        <taxon>Bacteria</taxon>
        <taxon>Pseudomonadati</taxon>
        <taxon>Bacteroidota</taxon>
        <taxon>Bacteroidia</taxon>
        <taxon>Bacteroidales</taxon>
        <taxon>Prevotellaceae</taxon>
        <taxon>Prevotella</taxon>
    </lineage>
</organism>
<dbReference type="Pfam" id="PF00041">
    <property type="entry name" value="fn3"/>
    <property type="match status" value="1"/>
</dbReference>
<dbReference type="InterPro" id="IPR036116">
    <property type="entry name" value="FN3_sf"/>
</dbReference>
<dbReference type="PROSITE" id="PS50853">
    <property type="entry name" value="FN3"/>
    <property type="match status" value="1"/>
</dbReference>
<dbReference type="InterPro" id="IPR013783">
    <property type="entry name" value="Ig-like_fold"/>
</dbReference>
<evidence type="ECO:0000313" key="2">
    <source>
        <dbReference type="EMBL" id="MBO1362460.1"/>
    </source>
</evidence>
<feature type="domain" description="Fibronectin type-III" evidence="1">
    <location>
        <begin position="566"/>
        <end position="661"/>
    </location>
</feature>
<accession>A0ABS3M2P8</accession>
<dbReference type="Gene3D" id="3.40.630.40">
    <property type="entry name" value="Zn-dependent exopeptidases"/>
    <property type="match status" value="1"/>
</dbReference>
<dbReference type="SMART" id="SM00060">
    <property type="entry name" value="FN3"/>
    <property type="match status" value="1"/>
</dbReference>
<dbReference type="InterPro" id="IPR033803">
    <property type="entry name" value="CBD-like_Golvesin-Xly"/>
</dbReference>
<dbReference type="SUPFAM" id="SSF49265">
    <property type="entry name" value="Fibronectin type III"/>
    <property type="match status" value="1"/>
</dbReference>
<dbReference type="InterPro" id="IPR003961">
    <property type="entry name" value="FN3_dom"/>
</dbReference>
<keyword evidence="3" id="KW-1185">Reference proteome</keyword>
<proteinExistence type="predicted"/>
<evidence type="ECO:0000313" key="3">
    <source>
        <dbReference type="Proteomes" id="UP000664265"/>
    </source>
</evidence>
<comment type="caution">
    <text evidence="2">The sequence shown here is derived from an EMBL/GenBank/DDBJ whole genome shotgun (WGS) entry which is preliminary data.</text>
</comment>
<dbReference type="Proteomes" id="UP000664265">
    <property type="component" value="Unassembled WGS sequence"/>
</dbReference>
<gene>
    <name evidence="2" type="ORF">JHU38_01450</name>
</gene>
<reference evidence="2 3" key="1">
    <citation type="submission" date="2021-01" db="EMBL/GenBank/DDBJ databases">
        <title>Prevotella A2931 sp. nov.</title>
        <authorList>
            <person name="Buhl M."/>
            <person name="Oberhettinger P."/>
        </authorList>
    </citation>
    <scope>NUCLEOTIDE SEQUENCE [LARGE SCALE GENOMIC DNA]</scope>
    <source>
        <strain evidence="2 3">A2931</strain>
    </source>
</reference>
<protein>
    <submittedName>
        <fullName evidence="2">Xanthan lyase</fullName>
    </submittedName>
</protein>
<keyword evidence="2" id="KW-0456">Lyase</keyword>
<dbReference type="CDD" id="cd00063">
    <property type="entry name" value="FN3"/>
    <property type="match status" value="1"/>
</dbReference>
<name>A0ABS3M2P8_9BACT</name>